<dbReference type="EMBL" id="SNYI01000001">
    <property type="protein sequence ID" value="TDQ32804.1"/>
    <property type="molecule type" value="Genomic_DNA"/>
</dbReference>
<accession>A0A4R6TMV1</accession>
<dbReference type="SMART" id="SM00935">
    <property type="entry name" value="OmpH"/>
    <property type="match status" value="1"/>
</dbReference>
<dbReference type="InterPro" id="IPR005632">
    <property type="entry name" value="Chaperone_Skp"/>
</dbReference>
<name>A0A4R6TMV1_9FLAO</name>
<protein>
    <submittedName>
        <fullName evidence="3">Outer membrane protein</fullName>
    </submittedName>
</protein>
<evidence type="ECO:0000313" key="3">
    <source>
        <dbReference type="EMBL" id="TDQ32804.1"/>
    </source>
</evidence>
<dbReference type="Proteomes" id="UP000295468">
    <property type="component" value="Unassembled WGS sequence"/>
</dbReference>
<dbReference type="GO" id="GO:0050821">
    <property type="term" value="P:protein stabilization"/>
    <property type="evidence" value="ECO:0007669"/>
    <property type="project" value="TreeGrafter"/>
</dbReference>
<gene>
    <name evidence="3" type="ORF">CLV82_0637</name>
</gene>
<dbReference type="PROSITE" id="PS51257">
    <property type="entry name" value="PROKAR_LIPOPROTEIN"/>
    <property type="match status" value="1"/>
</dbReference>
<dbReference type="SUPFAM" id="SSF111384">
    <property type="entry name" value="OmpH-like"/>
    <property type="match status" value="1"/>
</dbReference>
<dbReference type="GO" id="GO:0051082">
    <property type="term" value="F:unfolded protein binding"/>
    <property type="evidence" value="ECO:0007669"/>
    <property type="project" value="InterPro"/>
</dbReference>
<dbReference type="PANTHER" id="PTHR35089">
    <property type="entry name" value="CHAPERONE PROTEIN SKP"/>
    <property type="match status" value="1"/>
</dbReference>
<comment type="caution">
    <text evidence="3">The sequence shown here is derived from an EMBL/GenBank/DDBJ whole genome shotgun (WGS) entry which is preliminary data.</text>
</comment>
<dbReference type="InterPro" id="IPR024930">
    <property type="entry name" value="Skp_dom_sf"/>
</dbReference>
<evidence type="ECO:0000313" key="4">
    <source>
        <dbReference type="Proteomes" id="UP000295468"/>
    </source>
</evidence>
<dbReference type="PANTHER" id="PTHR35089:SF1">
    <property type="entry name" value="CHAPERONE PROTEIN SKP"/>
    <property type="match status" value="1"/>
</dbReference>
<sequence length="168" mass="19046">MKHFLIAIALLGLIGCQEQKIGYVDSVKLMEGYQEKKDIEAKYKLRTDSLTKKRDSISQAFQAEAQAFQSEAQKMSQQKAQEEYGKLQQRGQQIGQQLQMAEQQMQMEGQTEMDSLVNKVRKVVREYGENNGYTFILGGGDGGSVLYGEESKDLTEDILKVLNDSYEK</sequence>
<dbReference type="Gene3D" id="3.30.910.20">
    <property type="entry name" value="Skp domain"/>
    <property type="match status" value="1"/>
</dbReference>
<dbReference type="RefSeq" id="WP_133642835.1">
    <property type="nucleotide sequence ID" value="NZ_SNYI01000001.1"/>
</dbReference>
<dbReference type="Pfam" id="PF03938">
    <property type="entry name" value="OmpH"/>
    <property type="match status" value="1"/>
</dbReference>
<dbReference type="AlphaFoldDB" id="A0A4R6TMV1"/>
<organism evidence="3 4">
    <name type="scientific">Zeaxanthinibacter enoshimensis</name>
    <dbReference type="NCBI Taxonomy" id="392009"/>
    <lineage>
        <taxon>Bacteria</taxon>
        <taxon>Pseudomonadati</taxon>
        <taxon>Bacteroidota</taxon>
        <taxon>Flavobacteriia</taxon>
        <taxon>Flavobacteriales</taxon>
        <taxon>Flavobacteriaceae</taxon>
        <taxon>Zeaxanthinibacter</taxon>
    </lineage>
</organism>
<comment type="similarity">
    <text evidence="1">Belongs to the Skp family.</text>
</comment>
<evidence type="ECO:0000256" key="1">
    <source>
        <dbReference type="ARBA" id="ARBA00009091"/>
    </source>
</evidence>
<dbReference type="GO" id="GO:0005829">
    <property type="term" value="C:cytosol"/>
    <property type="evidence" value="ECO:0007669"/>
    <property type="project" value="TreeGrafter"/>
</dbReference>
<evidence type="ECO:0000256" key="2">
    <source>
        <dbReference type="ARBA" id="ARBA00022729"/>
    </source>
</evidence>
<proteinExistence type="inferred from homology"/>
<dbReference type="OrthoDB" id="1145062at2"/>
<reference evidence="3 4" key="1">
    <citation type="submission" date="2019-03" db="EMBL/GenBank/DDBJ databases">
        <title>Genomic Encyclopedia of Archaeal and Bacterial Type Strains, Phase II (KMG-II): from individual species to whole genera.</title>
        <authorList>
            <person name="Goeker M."/>
        </authorList>
    </citation>
    <scope>NUCLEOTIDE SEQUENCE [LARGE SCALE GENOMIC DNA]</scope>
    <source>
        <strain evidence="3 4">DSM 18435</strain>
    </source>
</reference>
<keyword evidence="4" id="KW-1185">Reference proteome</keyword>
<keyword evidence="2" id="KW-0732">Signal</keyword>